<proteinExistence type="predicted"/>
<gene>
    <name evidence="2" type="ORF">HEB94_007701</name>
</gene>
<dbReference type="Pfam" id="PF08241">
    <property type="entry name" value="Methyltransf_11"/>
    <property type="match status" value="1"/>
</dbReference>
<accession>A0A927N4J6</accession>
<name>A0A927N4J6_9ACTN</name>
<keyword evidence="2" id="KW-0808">Transferase</keyword>
<evidence type="ECO:0000313" key="3">
    <source>
        <dbReference type="Proteomes" id="UP000638648"/>
    </source>
</evidence>
<dbReference type="AlphaFoldDB" id="A0A927N4J6"/>
<dbReference type="GO" id="GO:0008757">
    <property type="term" value="F:S-adenosylmethionine-dependent methyltransferase activity"/>
    <property type="evidence" value="ECO:0007669"/>
    <property type="project" value="InterPro"/>
</dbReference>
<dbReference type="InterPro" id="IPR013216">
    <property type="entry name" value="Methyltransf_11"/>
</dbReference>
<feature type="domain" description="Methyltransferase type 11" evidence="1">
    <location>
        <begin position="51"/>
        <end position="133"/>
    </location>
</feature>
<protein>
    <submittedName>
        <fullName evidence="2">SAM-dependent methyltransferase</fullName>
    </submittedName>
</protein>
<evidence type="ECO:0000259" key="1">
    <source>
        <dbReference type="Pfam" id="PF08241"/>
    </source>
</evidence>
<keyword evidence="3" id="KW-1185">Reference proteome</keyword>
<dbReference type="InterPro" id="IPR029063">
    <property type="entry name" value="SAM-dependent_MTases_sf"/>
</dbReference>
<dbReference type="SUPFAM" id="SSF53335">
    <property type="entry name" value="S-adenosyl-L-methionine-dependent methyltransferases"/>
    <property type="match status" value="1"/>
</dbReference>
<organism evidence="2 3">
    <name type="scientific">Actinopolymorpha pittospori</name>
    <dbReference type="NCBI Taxonomy" id="648752"/>
    <lineage>
        <taxon>Bacteria</taxon>
        <taxon>Bacillati</taxon>
        <taxon>Actinomycetota</taxon>
        <taxon>Actinomycetes</taxon>
        <taxon>Propionibacteriales</taxon>
        <taxon>Actinopolymorphaceae</taxon>
        <taxon>Actinopolymorpha</taxon>
    </lineage>
</organism>
<reference evidence="2" key="1">
    <citation type="submission" date="2020-10" db="EMBL/GenBank/DDBJ databases">
        <title>Sequencing the genomes of 1000 actinobacteria strains.</title>
        <authorList>
            <person name="Klenk H.-P."/>
        </authorList>
    </citation>
    <scope>NUCLEOTIDE SEQUENCE</scope>
    <source>
        <strain evidence="2">DSM 45354</strain>
    </source>
</reference>
<evidence type="ECO:0000313" key="2">
    <source>
        <dbReference type="EMBL" id="MBE1610853.1"/>
    </source>
</evidence>
<dbReference type="Gene3D" id="3.40.50.150">
    <property type="entry name" value="Vaccinia Virus protein VP39"/>
    <property type="match status" value="1"/>
</dbReference>
<dbReference type="GO" id="GO:0032259">
    <property type="term" value="P:methylation"/>
    <property type="evidence" value="ECO:0007669"/>
    <property type="project" value="UniProtKB-KW"/>
</dbReference>
<sequence length="259" mass="28077">MTVDHAVLTGQEYADGSRLSARIAIYAWQRPRVDLVQLALDRLGEVDGPVLDVGWGAGGYTGALRAARPEVWVIPVDLAAGLAPEVVGEVDRLPFADGRAGATLAMHMLYYATDVRAAVRELRRVLRPGGRFLASTNGRADKPEWADLRAAALRDLGVADPPPYPKVDERFTLEDGAELVREVFGACTVVERRSELVVPDAEPVLAYLHSTRGHHARALPTGLTWADYLSAAERRIRADIDRTGAFRLTAHTGILLAAA</sequence>
<dbReference type="EMBL" id="JADBEM010000001">
    <property type="protein sequence ID" value="MBE1610853.1"/>
    <property type="molecule type" value="Genomic_DNA"/>
</dbReference>
<dbReference type="RefSeq" id="WP_192754163.1">
    <property type="nucleotide sequence ID" value="NZ_BAABJL010000250.1"/>
</dbReference>
<comment type="caution">
    <text evidence="2">The sequence shown here is derived from an EMBL/GenBank/DDBJ whole genome shotgun (WGS) entry which is preliminary data.</text>
</comment>
<dbReference type="Proteomes" id="UP000638648">
    <property type="component" value="Unassembled WGS sequence"/>
</dbReference>
<keyword evidence="2" id="KW-0489">Methyltransferase</keyword>